<keyword evidence="7" id="KW-0564">Palmitate</keyword>
<feature type="domain" description="Palmitoyltransferase DHHC" evidence="11">
    <location>
        <begin position="174"/>
        <end position="299"/>
    </location>
</feature>
<dbReference type="GO" id="GO:0006612">
    <property type="term" value="P:protein targeting to membrane"/>
    <property type="evidence" value="ECO:0007669"/>
    <property type="project" value="TreeGrafter"/>
</dbReference>
<evidence type="ECO:0000256" key="1">
    <source>
        <dbReference type="ARBA" id="ARBA00004127"/>
    </source>
</evidence>
<keyword evidence="8" id="KW-0449">Lipoprotein</keyword>
<evidence type="ECO:0000256" key="2">
    <source>
        <dbReference type="ARBA" id="ARBA00008574"/>
    </source>
</evidence>
<evidence type="ECO:0000256" key="5">
    <source>
        <dbReference type="ARBA" id="ARBA00022989"/>
    </source>
</evidence>
<dbReference type="GO" id="GO:0019706">
    <property type="term" value="F:protein-cysteine S-palmitoyltransferase activity"/>
    <property type="evidence" value="ECO:0007669"/>
    <property type="project" value="UniProtKB-EC"/>
</dbReference>
<dbReference type="GO" id="GO:0005794">
    <property type="term" value="C:Golgi apparatus"/>
    <property type="evidence" value="ECO:0007669"/>
    <property type="project" value="TreeGrafter"/>
</dbReference>
<keyword evidence="13" id="KW-1185">Reference proteome</keyword>
<evidence type="ECO:0000256" key="6">
    <source>
        <dbReference type="ARBA" id="ARBA00023136"/>
    </source>
</evidence>
<dbReference type="Proteomes" id="UP001295684">
    <property type="component" value="Unassembled WGS sequence"/>
</dbReference>
<dbReference type="PANTHER" id="PTHR22883:SF301">
    <property type="entry name" value="PALMITOYLTRANSFERASE ZDHHC12"/>
    <property type="match status" value="1"/>
</dbReference>
<comment type="catalytic activity">
    <reaction evidence="10">
        <text>L-cysteinyl-[protein] + hexadecanoyl-CoA = S-hexadecanoyl-L-cysteinyl-[protein] + CoA</text>
        <dbReference type="Rhea" id="RHEA:36683"/>
        <dbReference type="Rhea" id="RHEA-COMP:10131"/>
        <dbReference type="Rhea" id="RHEA-COMP:11032"/>
        <dbReference type="ChEBI" id="CHEBI:29950"/>
        <dbReference type="ChEBI" id="CHEBI:57287"/>
        <dbReference type="ChEBI" id="CHEBI:57379"/>
        <dbReference type="ChEBI" id="CHEBI:74151"/>
        <dbReference type="EC" id="2.3.1.225"/>
    </reaction>
</comment>
<feature type="transmembrane region" description="Helical" evidence="10">
    <location>
        <begin position="260"/>
        <end position="288"/>
    </location>
</feature>
<dbReference type="InterPro" id="IPR001594">
    <property type="entry name" value="Palmitoyltrfase_DHHC"/>
</dbReference>
<evidence type="ECO:0000256" key="3">
    <source>
        <dbReference type="ARBA" id="ARBA00022679"/>
    </source>
</evidence>
<keyword evidence="5 10" id="KW-1133">Transmembrane helix</keyword>
<evidence type="ECO:0000256" key="8">
    <source>
        <dbReference type="ARBA" id="ARBA00023288"/>
    </source>
</evidence>
<proteinExistence type="inferred from homology"/>
<dbReference type="Pfam" id="PF01529">
    <property type="entry name" value="DHHC"/>
    <property type="match status" value="1"/>
</dbReference>
<comment type="caution">
    <text evidence="12">The sequence shown here is derived from an EMBL/GenBank/DDBJ whole genome shotgun (WGS) entry which is preliminary data.</text>
</comment>
<dbReference type="AlphaFoldDB" id="A0AAD1XK54"/>
<feature type="transmembrane region" description="Helical" evidence="10">
    <location>
        <begin position="221"/>
        <end position="240"/>
    </location>
</feature>
<evidence type="ECO:0000256" key="9">
    <source>
        <dbReference type="ARBA" id="ARBA00023315"/>
    </source>
</evidence>
<comment type="domain">
    <text evidence="10">The DHHC domain is required for palmitoyltransferase activity.</text>
</comment>
<feature type="transmembrane region" description="Helical" evidence="10">
    <location>
        <begin position="21"/>
        <end position="41"/>
    </location>
</feature>
<evidence type="ECO:0000256" key="4">
    <source>
        <dbReference type="ARBA" id="ARBA00022692"/>
    </source>
</evidence>
<reference evidence="12" key="1">
    <citation type="submission" date="2023-07" db="EMBL/GenBank/DDBJ databases">
        <authorList>
            <consortium name="AG Swart"/>
            <person name="Singh M."/>
            <person name="Singh A."/>
            <person name="Seah K."/>
            <person name="Emmerich C."/>
        </authorList>
    </citation>
    <scope>NUCLEOTIDE SEQUENCE</scope>
    <source>
        <strain evidence="12">DP1</strain>
    </source>
</reference>
<keyword evidence="6 10" id="KW-0472">Membrane</keyword>
<keyword evidence="4 10" id="KW-0812">Transmembrane</keyword>
<comment type="subcellular location">
    <subcellularLocation>
        <location evidence="1">Endomembrane system</location>
        <topology evidence="1">Multi-pass membrane protein</topology>
    </subcellularLocation>
</comment>
<dbReference type="GO" id="GO:0005783">
    <property type="term" value="C:endoplasmic reticulum"/>
    <property type="evidence" value="ECO:0007669"/>
    <property type="project" value="TreeGrafter"/>
</dbReference>
<keyword evidence="3 10" id="KW-0808">Transferase</keyword>
<accession>A0AAD1XK54</accession>
<dbReference type="InterPro" id="IPR039859">
    <property type="entry name" value="PFA4/ZDH16/20/ERF2-like"/>
</dbReference>
<keyword evidence="9 10" id="KW-0012">Acyltransferase</keyword>
<evidence type="ECO:0000256" key="10">
    <source>
        <dbReference type="RuleBase" id="RU079119"/>
    </source>
</evidence>
<protein>
    <recommendedName>
        <fullName evidence="10">Palmitoyltransferase</fullName>
        <ecNumber evidence="10">2.3.1.225</ecNumber>
    </recommendedName>
</protein>
<organism evidence="12 13">
    <name type="scientific">Euplotes crassus</name>
    <dbReference type="NCBI Taxonomy" id="5936"/>
    <lineage>
        <taxon>Eukaryota</taxon>
        <taxon>Sar</taxon>
        <taxon>Alveolata</taxon>
        <taxon>Ciliophora</taxon>
        <taxon>Intramacronucleata</taxon>
        <taxon>Spirotrichea</taxon>
        <taxon>Hypotrichia</taxon>
        <taxon>Euplotida</taxon>
        <taxon>Euplotidae</taxon>
        <taxon>Moneuplotes</taxon>
    </lineage>
</organism>
<evidence type="ECO:0000259" key="11">
    <source>
        <dbReference type="Pfam" id="PF01529"/>
    </source>
</evidence>
<comment type="similarity">
    <text evidence="2 10">Belongs to the DHHC palmitoyltransferase family.</text>
</comment>
<evidence type="ECO:0000256" key="7">
    <source>
        <dbReference type="ARBA" id="ARBA00023139"/>
    </source>
</evidence>
<gene>
    <name evidence="12" type="ORF">ECRASSUSDP1_LOCUS15526</name>
</gene>
<dbReference type="EC" id="2.3.1.225" evidence="10"/>
<evidence type="ECO:0000313" key="13">
    <source>
        <dbReference type="Proteomes" id="UP001295684"/>
    </source>
</evidence>
<dbReference type="PROSITE" id="PS50216">
    <property type="entry name" value="DHHC"/>
    <property type="match status" value="1"/>
</dbReference>
<evidence type="ECO:0000313" key="12">
    <source>
        <dbReference type="EMBL" id="CAI2374174.1"/>
    </source>
</evidence>
<dbReference type="PANTHER" id="PTHR22883">
    <property type="entry name" value="ZINC FINGER DHHC DOMAIN CONTAINING PROTEIN"/>
    <property type="match status" value="1"/>
</dbReference>
<dbReference type="EMBL" id="CAMPGE010015562">
    <property type="protein sequence ID" value="CAI2374174.1"/>
    <property type="molecule type" value="Genomic_DNA"/>
</dbReference>
<name>A0AAD1XK54_EUPCR</name>
<feature type="transmembrane region" description="Helical" evidence="10">
    <location>
        <begin position="53"/>
        <end position="72"/>
    </location>
</feature>
<sequence length="361" mass="42481">MLKYIFCLDTSLPEDVQISSMSARGFYIITYTLSFIALGYYDNQLLEAIHDYHITYLVLYCSLLISSTILFFTAGTNCGYLRDYPTEDLVQGKEYQTGYFVNGRHVVNRDSIEAAVEEHKQESDAVFEVAKEANDSQIGVQTQGDEETEERVSEVELKSRITGIEHISPFEIPPKRYCEECKVTQPYRTKHCRDCKTCVRKYDHHCFWIGGCVGELNHRKFFAFLVIKTFSLVMSFDIAVSGYDRAVKIDELKQQFHVKAIFIFLICLTVMFFFFTAILLFYHFFLLMTNQTTWEHSKKTSISYLKVYPRTVFPFDYGIWNNLKMTLWHGNKTREWTLRHPDLLRTREGFNYFENEYYNCC</sequence>